<feature type="non-terminal residue" evidence="1">
    <location>
        <position position="1"/>
    </location>
</feature>
<reference evidence="1" key="1">
    <citation type="journal article" date="2020" name="Stud. Mycol.">
        <title>101 Dothideomycetes genomes: a test case for predicting lifestyles and emergence of pathogens.</title>
        <authorList>
            <person name="Haridas S."/>
            <person name="Albert R."/>
            <person name="Binder M."/>
            <person name="Bloem J."/>
            <person name="Labutti K."/>
            <person name="Salamov A."/>
            <person name="Andreopoulos B."/>
            <person name="Baker S."/>
            <person name="Barry K."/>
            <person name="Bills G."/>
            <person name="Bluhm B."/>
            <person name="Cannon C."/>
            <person name="Castanera R."/>
            <person name="Culley D."/>
            <person name="Daum C."/>
            <person name="Ezra D."/>
            <person name="Gonzalez J."/>
            <person name="Henrissat B."/>
            <person name="Kuo A."/>
            <person name="Liang C."/>
            <person name="Lipzen A."/>
            <person name="Lutzoni F."/>
            <person name="Magnuson J."/>
            <person name="Mondo S."/>
            <person name="Nolan M."/>
            <person name="Ohm R."/>
            <person name="Pangilinan J."/>
            <person name="Park H.-J."/>
            <person name="Ramirez L."/>
            <person name="Alfaro M."/>
            <person name="Sun H."/>
            <person name="Tritt A."/>
            <person name="Yoshinaga Y."/>
            <person name="Zwiers L.-H."/>
            <person name="Turgeon B."/>
            <person name="Goodwin S."/>
            <person name="Spatafora J."/>
            <person name="Crous P."/>
            <person name="Grigoriev I."/>
        </authorList>
    </citation>
    <scope>NUCLEOTIDE SEQUENCE</scope>
    <source>
        <strain evidence="1">CBS 130266</strain>
    </source>
</reference>
<dbReference type="OrthoDB" id="4160690at2759"/>
<dbReference type="Proteomes" id="UP000800235">
    <property type="component" value="Unassembled WGS sequence"/>
</dbReference>
<keyword evidence="2" id="KW-1185">Reference proteome</keyword>
<dbReference type="EMBL" id="MU007124">
    <property type="protein sequence ID" value="KAF2418766.1"/>
    <property type="molecule type" value="Genomic_DNA"/>
</dbReference>
<evidence type="ECO:0000313" key="1">
    <source>
        <dbReference type="EMBL" id="KAF2418766.1"/>
    </source>
</evidence>
<sequence length="70" mass="7179">APGSPAYECHASCGGVITAGRKPTAQYCTDATFAKDLPSCLQCANTYNVWSSYGTSVTKAATACNLQASP</sequence>
<evidence type="ECO:0000313" key="2">
    <source>
        <dbReference type="Proteomes" id="UP000800235"/>
    </source>
</evidence>
<proteinExistence type="predicted"/>
<organism evidence="1 2">
    <name type="scientific">Tothia fuscella</name>
    <dbReference type="NCBI Taxonomy" id="1048955"/>
    <lineage>
        <taxon>Eukaryota</taxon>
        <taxon>Fungi</taxon>
        <taxon>Dikarya</taxon>
        <taxon>Ascomycota</taxon>
        <taxon>Pezizomycotina</taxon>
        <taxon>Dothideomycetes</taxon>
        <taxon>Pleosporomycetidae</taxon>
        <taxon>Venturiales</taxon>
        <taxon>Cylindrosympodiaceae</taxon>
        <taxon>Tothia</taxon>
    </lineage>
</organism>
<comment type="caution">
    <text evidence="1">The sequence shown here is derived from an EMBL/GenBank/DDBJ whole genome shotgun (WGS) entry which is preliminary data.</text>
</comment>
<gene>
    <name evidence="1" type="ORF">EJ08DRAFT_571641</name>
</gene>
<protein>
    <submittedName>
        <fullName evidence="1">Uncharacterized protein</fullName>
    </submittedName>
</protein>
<accession>A0A9P4NF41</accession>
<feature type="non-terminal residue" evidence="1">
    <location>
        <position position="70"/>
    </location>
</feature>
<dbReference type="AlphaFoldDB" id="A0A9P4NF41"/>
<name>A0A9P4NF41_9PEZI</name>